<name>A0A2J7ZPC3_9CHLO</name>
<dbReference type="EMBL" id="PGGS01000719">
    <property type="protein sequence ID" value="PNH02119.1"/>
    <property type="molecule type" value="Genomic_DNA"/>
</dbReference>
<dbReference type="AlphaFoldDB" id="A0A2J7ZPC3"/>
<protein>
    <submittedName>
        <fullName evidence="1">Uncharacterized protein</fullName>
    </submittedName>
</protein>
<dbReference type="Proteomes" id="UP000236333">
    <property type="component" value="Unassembled WGS sequence"/>
</dbReference>
<comment type="caution">
    <text evidence="1">The sequence shown here is derived from an EMBL/GenBank/DDBJ whole genome shotgun (WGS) entry which is preliminary data.</text>
</comment>
<proteinExistence type="predicted"/>
<organism evidence="1 2">
    <name type="scientific">Tetrabaena socialis</name>
    <dbReference type="NCBI Taxonomy" id="47790"/>
    <lineage>
        <taxon>Eukaryota</taxon>
        <taxon>Viridiplantae</taxon>
        <taxon>Chlorophyta</taxon>
        <taxon>core chlorophytes</taxon>
        <taxon>Chlorophyceae</taxon>
        <taxon>CS clade</taxon>
        <taxon>Chlamydomonadales</taxon>
        <taxon>Tetrabaenaceae</taxon>
        <taxon>Tetrabaena</taxon>
    </lineage>
</organism>
<evidence type="ECO:0000313" key="2">
    <source>
        <dbReference type="Proteomes" id="UP000236333"/>
    </source>
</evidence>
<sequence>MWYGRVWQLRKLAWVNAWKVAHRPFTKFHKNKWLSAGLNGLDGVNYNTDTSEKLLNLIAMCVPADDSTTTITWSSTFNACTVPGVKEKARFNWPEDPGGTGKRYERHLKDYFPEAELKILLASNSCNVKITASTGEVVTFFDPVTCKFVKYTYLQARDMPVP</sequence>
<evidence type="ECO:0000313" key="1">
    <source>
        <dbReference type="EMBL" id="PNH02119.1"/>
    </source>
</evidence>
<reference evidence="1 2" key="1">
    <citation type="journal article" date="2017" name="Mol. Biol. Evol.">
        <title>The 4-celled Tetrabaena socialis nuclear genome reveals the essential components for genetic control of cell number at the origin of multicellularity in the volvocine lineage.</title>
        <authorList>
            <person name="Featherston J."/>
            <person name="Arakaki Y."/>
            <person name="Hanschen E.R."/>
            <person name="Ferris P.J."/>
            <person name="Michod R.E."/>
            <person name="Olson B.J.S.C."/>
            <person name="Nozaki H."/>
            <person name="Durand P.M."/>
        </authorList>
    </citation>
    <scope>NUCLEOTIDE SEQUENCE [LARGE SCALE GENOMIC DNA]</scope>
    <source>
        <strain evidence="1 2">NIES-571</strain>
    </source>
</reference>
<accession>A0A2J7ZPC3</accession>
<gene>
    <name evidence="1" type="ORF">TSOC_011934</name>
</gene>
<keyword evidence="2" id="KW-1185">Reference proteome</keyword>